<protein>
    <recommendedName>
        <fullName evidence="4">DUF1376 domain-containing protein</fullName>
    </recommendedName>
</protein>
<feature type="compositionally biased region" description="Basic and acidic residues" evidence="1">
    <location>
        <begin position="234"/>
        <end position="251"/>
    </location>
</feature>
<accession>A0ABD7C0F1</accession>
<feature type="region of interest" description="Disordered" evidence="1">
    <location>
        <begin position="77"/>
        <end position="142"/>
    </location>
</feature>
<feature type="region of interest" description="Disordered" evidence="1">
    <location>
        <begin position="216"/>
        <end position="269"/>
    </location>
</feature>
<feature type="compositionally biased region" description="Low complexity" evidence="1">
    <location>
        <begin position="118"/>
        <end position="129"/>
    </location>
</feature>
<feature type="compositionally biased region" description="Basic and acidic residues" evidence="1">
    <location>
        <begin position="83"/>
        <end position="114"/>
    </location>
</feature>
<dbReference type="AlphaFoldDB" id="A0ABD7C0F1"/>
<evidence type="ECO:0008006" key="4">
    <source>
        <dbReference type="Google" id="ProtNLM"/>
    </source>
</evidence>
<organism evidence="2 3">
    <name type="scientific">Stenotrophomonas maltophilia</name>
    <name type="common">Pseudomonas maltophilia</name>
    <name type="synonym">Xanthomonas maltophilia</name>
    <dbReference type="NCBI Taxonomy" id="40324"/>
    <lineage>
        <taxon>Bacteria</taxon>
        <taxon>Pseudomonadati</taxon>
        <taxon>Pseudomonadota</taxon>
        <taxon>Gammaproteobacteria</taxon>
        <taxon>Lysobacterales</taxon>
        <taxon>Lysobacteraceae</taxon>
        <taxon>Stenotrophomonas</taxon>
        <taxon>Stenotrophomonas maltophilia group</taxon>
    </lineage>
</organism>
<evidence type="ECO:0000313" key="3">
    <source>
        <dbReference type="Proteomes" id="UP000596095"/>
    </source>
</evidence>
<gene>
    <name evidence="2" type="ORF">JJL50_15360</name>
</gene>
<sequence>MASALKTDRLRVVGGLHAVWCLFDEHTTDGVLEGYTLELVDELIGLPGMAGAMLDVRWLDDSKPGCLVLPEFDTHNGASARRRAQDADRKRAERRESAGGADGKRTRGEKRRGDSSTPDGNQLPLGGLDDPPPPPPREGYFEGHAEDQAPVLSPAAPMAIALNRLGFRCTSYTPDLIAAAAEGVTVEHVLEIAGWAECRGKPATYVVAIARRENAERQNPPPQGVSHATNRRGSAVERIEAAVRAGREGDQQRGWGADGYIEGRADRIE</sequence>
<evidence type="ECO:0000313" key="2">
    <source>
        <dbReference type="EMBL" id="QQQ41319.1"/>
    </source>
</evidence>
<name>A0ABD7C0F1_STEMA</name>
<reference evidence="2 3" key="1">
    <citation type="submission" date="2021-01" db="EMBL/GenBank/DDBJ databases">
        <title>Genome Characterization of a novel Stenotrophomonas isolate with high keratinase activity.</title>
        <authorList>
            <person name="Cao Z.-J."/>
        </authorList>
    </citation>
    <scope>NUCLEOTIDE SEQUENCE [LARGE SCALE GENOMIC DNA]</scope>
    <source>
        <strain evidence="2 3">DHHJ</strain>
    </source>
</reference>
<dbReference type="RefSeq" id="WP_157635924.1">
    <property type="nucleotide sequence ID" value="NZ_CP067993.1"/>
</dbReference>
<dbReference type="Proteomes" id="UP000596095">
    <property type="component" value="Chromosome"/>
</dbReference>
<proteinExistence type="predicted"/>
<dbReference type="EMBL" id="CP067993">
    <property type="protein sequence ID" value="QQQ41319.1"/>
    <property type="molecule type" value="Genomic_DNA"/>
</dbReference>
<evidence type="ECO:0000256" key="1">
    <source>
        <dbReference type="SAM" id="MobiDB-lite"/>
    </source>
</evidence>